<sequence>MWHMQEQNPVLLLIVVSLGFVALRLLQYGKRPKGLPPGPPTLPVIGNLHQMPTKNFHLEFQKLAHQYGPIVSLKLGGQTLILLNDPAVVRDLLEKRSNVYSKRPDLYIREFTDGLNIRKLYHVRLNVKSADAFLPYQHFDGLQLLHDLVQRPDSWVEHIRRYTASVSTTLLYGFRTPTTGEGHVAALLKWMDLTSAAINFKLIDFYPFLRPIYRLLPTWLSSDKKKLKQIQKLEDEVFFDLLDRCKNLIATGKNYPSFTRDMLMDRDNDKLSDRQIAHNAGHGFGAGMDTSANTLLGFVKAMILHPEVQAKGQAELDACISSGRLPMWEDRQALPYIRSIVEETLRWAPSPISGAVPHSVKRDDVYNGMTIPKDSIVMMNIWSLNHNHVKNSRVFDPERHSADSTLHENWAITQDSSQRPHFTFGAGRRVCPGFHVAERNLFIAISRILWGFSINRAVDMNGRPTPIDRDAVTPGMIVRPQSFECRIQPRDSAKVELIRELWKSAEKDLDVDGNFTEDFFDRCFLRS</sequence>
<evidence type="ECO:0000313" key="2">
    <source>
        <dbReference type="Proteomes" id="UP001148629"/>
    </source>
</evidence>
<comment type="caution">
    <text evidence="1">The sequence shown here is derived from an EMBL/GenBank/DDBJ whole genome shotgun (WGS) entry which is preliminary data.</text>
</comment>
<name>A0ACC1SZ33_9HYPO</name>
<gene>
    <name evidence="1" type="ORF">NM208_g588</name>
</gene>
<evidence type="ECO:0000313" key="1">
    <source>
        <dbReference type="EMBL" id="KAJ3549263.1"/>
    </source>
</evidence>
<accession>A0ACC1SZ33</accession>
<dbReference type="EMBL" id="JANRMS010000027">
    <property type="protein sequence ID" value="KAJ3549263.1"/>
    <property type="molecule type" value="Genomic_DNA"/>
</dbReference>
<organism evidence="1 2">
    <name type="scientific">Fusarium decemcellulare</name>
    <dbReference type="NCBI Taxonomy" id="57161"/>
    <lineage>
        <taxon>Eukaryota</taxon>
        <taxon>Fungi</taxon>
        <taxon>Dikarya</taxon>
        <taxon>Ascomycota</taxon>
        <taxon>Pezizomycotina</taxon>
        <taxon>Sordariomycetes</taxon>
        <taxon>Hypocreomycetidae</taxon>
        <taxon>Hypocreales</taxon>
        <taxon>Nectriaceae</taxon>
        <taxon>Fusarium</taxon>
        <taxon>Fusarium decemcellulare species complex</taxon>
    </lineage>
</organism>
<keyword evidence="2" id="KW-1185">Reference proteome</keyword>
<proteinExistence type="predicted"/>
<protein>
    <submittedName>
        <fullName evidence="1">Uncharacterized protein</fullName>
    </submittedName>
</protein>
<reference evidence="1" key="1">
    <citation type="submission" date="2022-08" db="EMBL/GenBank/DDBJ databases">
        <title>Genome Sequence of Fusarium decemcellulare.</title>
        <authorList>
            <person name="Buettner E."/>
        </authorList>
    </citation>
    <scope>NUCLEOTIDE SEQUENCE</scope>
    <source>
        <strain evidence="1">Babe19</strain>
    </source>
</reference>
<dbReference type="Proteomes" id="UP001148629">
    <property type="component" value="Unassembled WGS sequence"/>
</dbReference>